<comment type="caution">
    <text evidence="2">The sequence shown here is derived from an EMBL/GenBank/DDBJ whole genome shotgun (WGS) entry which is preliminary data.</text>
</comment>
<feature type="domain" description="Type IV methyl-directed restriction enzyme EcoKMcrB subunit DNA-binding" evidence="1">
    <location>
        <begin position="41"/>
        <end position="179"/>
    </location>
</feature>
<reference evidence="2 3" key="1">
    <citation type="submission" date="2024-06" db="EMBL/GenBank/DDBJ databases">
        <title>The Natural Products Discovery Center: Release of the First 8490 Sequenced Strains for Exploring Actinobacteria Biosynthetic Diversity.</title>
        <authorList>
            <person name="Kalkreuter E."/>
            <person name="Kautsar S.A."/>
            <person name="Yang D."/>
            <person name="Bader C.D."/>
            <person name="Teijaro C.N."/>
            <person name="Fluegel L."/>
            <person name="Davis C.M."/>
            <person name="Simpson J.R."/>
            <person name="Lauterbach L."/>
            <person name="Steele A.D."/>
            <person name="Gui C."/>
            <person name="Meng S."/>
            <person name="Li G."/>
            <person name="Viehrig K."/>
            <person name="Ye F."/>
            <person name="Su P."/>
            <person name="Kiefer A.F."/>
            <person name="Nichols A."/>
            <person name="Cepeda A.J."/>
            <person name="Yan W."/>
            <person name="Fan B."/>
            <person name="Jiang Y."/>
            <person name="Adhikari A."/>
            <person name="Zheng C.-J."/>
            <person name="Schuster L."/>
            <person name="Cowan T.M."/>
            <person name="Smanski M.J."/>
            <person name="Chevrette M.G."/>
            <person name="De Carvalho L.P.S."/>
            <person name="Shen B."/>
        </authorList>
    </citation>
    <scope>NUCLEOTIDE SEQUENCE [LARGE SCALE GENOMIC DNA]</scope>
    <source>
        <strain evidence="2 3">NPDC045705</strain>
    </source>
</reference>
<keyword evidence="3" id="KW-1185">Reference proteome</keyword>
<dbReference type="EMBL" id="JBEZAM010000077">
    <property type="protein sequence ID" value="MEU7297728.1"/>
    <property type="molecule type" value="Genomic_DNA"/>
</dbReference>
<dbReference type="Pfam" id="PF12102">
    <property type="entry name" value="MrcB_N"/>
    <property type="match status" value="1"/>
</dbReference>
<name>A0ABV3D761_STREX</name>
<evidence type="ECO:0000259" key="1">
    <source>
        <dbReference type="Pfam" id="PF12102"/>
    </source>
</evidence>
<organism evidence="2 3">
    <name type="scientific">Streptomyces exfoliatus</name>
    <name type="common">Streptomyces hydrogenans</name>
    <dbReference type="NCBI Taxonomy" id="1905"/>
    <lineage>
        <taxon>Bacteria</taxon>
        <taxon>Bacillati</taxon>
        <taxon>Actinomycetota</taxon>
        <taxon>Actinomycetes</taxon>
        <taxon>Kitasatosporales</taxon>
        <taxon>Streptomycetaceae</taxon>
        <taxon>Streptomyces</taxon>
    </lineage>
</organism>
<dbReference type="Proteomes" id="UP001551210">
    <property type="component" value="Unassembled WGS sequence"/>
</dbReference>
<proteinExistence type="predicted"/>
<accession>A0ABV3D761</accession>
<sequence>MGIRDLLGEVASTYDRKAGSGRDVKGQQVLRAVARRTDLALPPGFRVKGHGGQTTPAATPWIGVFDEQGMRDPKKGLYLAYIFSADLKNVTLTLQQGITWLEDALGKGRAREEHLRHHAARLRRAVRRQENLDWVDEPDLRDAAARPRAYEAASVIAKVYDTAALPSDVALLEDLLLGVQSLRRAEEFDRVWWMSNDADALELAYDLSGHTRQATESAADFDPLADFLPKDSGEYTAQISARQQVKQRSHEDLVKDFGLYVADRGYIPITRLQHPKDLVLRQQHVAEEPGGEWLVEAKIVRHGNPTVAVREALGQLYEYRHFLYMKQPKPFLVGLFSEGIGAYAAYLEEQGIASVWRSDDGWGGSPSARDWGMTTE</sequence>
<dbReference type="Gene3D" id="3.30.920.90">
    <property type="match status" value="1"/>
</dbReference>
<dbReference type="RefSeq" id="WP_359215671.1">
    <property type="nucleotide sequence ID" value="NZ_JBEZAM010000077.1"/>
</dbReference>
<dbReference type="InterPro" id="IPR021961">
    <property type="entry name" value="McrB_DNA-bd"/>
</dbReference>
<protein>
    <submittedName>
        <fullName evidence="2">DUF3578 domain-containing protein</fullName>
    </submittedName>
</protein>
<evidence type="ECO:0000313" key="3">
    <source>
        <dbReference type="Proteomes" id="UP001551210"/>
    </source>
</evidence>
<gene>
    <name evidence="2" type="ORF">AB0A76_31800</name>
</gene>
<evidence type="ECO:0000313" key="2">
    <source>
        <dbReference type="EMBL" id="MEU7297728.1"/>
    </source>
</evidence>